<organism evidence="3 4">
    <name type="scientific">Allosaccharopolyspora coralli</name>
    <dbReference type="NCBI Taxonomy" id="2665642"/>
    <lineage>
        <taxon>Bacteria</taxon>
        <taxon>Bacillati</taxon>
        <taxon>Actinomycetota</taxon>
        <taxon>Actinomycetes</taxon>
        <taxon>Pseudonocardiales</taxon>
        <taxon>Pseudonocardiaceae</taxon>
        <taxon>Allosaccharopolyspora</taxon>
    </lineage>
</organism>
<dbReference type="Pfam" id="PF20615">
    <property type="entry name" value="DUF6802"/>
    <property type="match status" value="1"/>
</dbReference>
<feature type="region of interest" description="Disordered" evidence="1">
    <location>
        <begin position="77"/>
        <end position="132"/>
    </location>
</feature>
<dbReference type="AlphaFoldDB" id="A0A5Q3QD58"/>
<proteinExistence type="predicted"/>
<reference evidence="4" key="1">
    <citation type="submission" date="2019-11" db="EMBL/GenBank/DDBJ databases">
        <title>The complete genome sequence of Saccharopolyspora sp. E2A.</title>
        <authorList>
            <person name="Zhang G."/>
        </authorList>
    </citation>
    <scope>NUCLEOTIDE SEQUENCE [LARGE SCALE GENOMIC DNA]</scope>
    <source>
        <strain evidence="4">E2A</strain>
    </source>
</reference>
<dbReference type="InterPro" id="IPR046543">
    <property type="entry name" value="DUF6802"/>
</dbReference>
<dbReference type="RefSeq" id="WP_154078408.1">
    <property type="nucleotide sequence ID" value="NZ_CP045929.1"/>
</dbReference>
<evidence type="ECO:0000256" key="1">
    <source>
        <dbReference type="SAM" id="MobiDB-lite"/>
    </source>
</evidence>
<feature type="region of interest" description="Disordered" evidence="1">
    <location>
        <begin position="214"/>
        <end position="240"/>
    </location>
</feature>
<dbReference type="Proteomes" id="UP000371041">
    <property type="component" value="Chromosome"/>
</dbReference>
<feature type="domain" description="DUF6802" evidence="2">
    <location>
        <begin position="118"/>
        <end position="186"/>
    </location>
</feature>
<gene>
    <name evidence="3" type="ORF">GIY23_22115</name>
</gene>
<evidence type="ECO:0000313" key="3">
    <source>
        <dbReference type="EMBL" id="QGK71840.1"/>
    </source>
</evidence>
<protein>
    <recommendedName>
        <fullName evidence="2">DUF6802 domain-containing protein</fullName>
    </recommendedName>
</protein>
<dbReference type="EMBL" id="CP045929">
    <property type="protein sequence ID" value="QGK71840.1"/>
    <property type="molecule type" value="Genomic_DNA"/>
</dbReference>
<sequence length="240" mass="24582">MYIEETGAGDGDIKVTVEGEEYAAEANYDLDGDCVDETIAVMTDDGFVAYVDEDADGAADLMRTVDGSGAVVGQARFDDGSGDWVAEEPGQQPPAPDPRPDDPSAPMVVDTPEGQREVGPATEDTDGDGVADTAVVDGENGTMLMTDRDGDGSADQVVQLGHTGEVTVSEHTGPGRWTVVEEGHLGPDGAFVPNPATGATGTDDATWTFDEEPATPIVAPGLGHASASPATDADADSLWG</sequence>
<evidence type="ECO:0000313" key="4">
    <source>
        <dbReference type="Proteomes" id="UP000371041"/>
    </source>
</evidence>
<dbReference type="KEGG" id="sace:GIY23_22115"/>
<evidence type="ECO:0000259" key="2">
    <source>
        <dbReference type="Pfam" id="PF20615"/>
    </source>
</evidence>
<keyword evidence="4" id="KW-1185">Reference proteome</keyword>
<accession>A0A5Q3QD58</accession>
<name>A0A5Q3QD58_9PSEU</name>